<feature type="domain" description="F-box" evidence="1">
    <location>
        <begin position="3"/>
        <end position="39"/>
    </location>
</feature>
<gene>
    <name evidence="2" type="ORF">DY000_02034487</name>
</gene>
<accession>A0ABQ7DXW4</accession>
<dbReference type="Gene3D" id="1.20.1280.50">
    <property type="match status" value="1"/>
</dbReference>
<dbReference type="PANTHER" id="PTHR32212">
    <property type="entry name" value="CYCLIN-LIKE F-BOX"/>
    <property type="match status" value="1"/>
</dbReference>
<proteinExistence type="predicted"/>
<dbReference type="CDD" id="cd22160">
    <property type="entry name" value="F-box_AtFBL13-like"/>
    <property type="match status" value="1"/>
</dbReference>
<evidence type="ECO:0000313" key="2">
    <source>
        <dbReference type="EMBL" id="KAF3582166.1"/>
    </source>
</evidence>
<dbReference type="Pfam" id="PF00646">
    <property type="entry name" value="F-box"/>
    <property type="match status" value="1"/>
</dbReference>
<dbReference type="PROSITE" id="PS50181">
    <property type="entry name" value="FBOX"/>
    <property type="match status" value="1"/>
</dbReference>
<evidence type="ECO:0000259" key="1">
    <source>
        <dbReference type="PROSITE" id="PS50181"/>
    </source>
</evidence>
<protein>
    <recommendedName>
        <fullName evidence="1">F-box domain-containing protein</fullName>
    </recommendedName>
</protein>
<dbReference type="InterPro" id="IPR001810">
    <property type="entry name" value="F-box_dom"/>
</dbReference>
<name>A0ABQ7DXW4_BRACR</name>
<dbReference type="SUPFAM" id="SSF81383">
    <property type="entry name" value="F-box domain"/>
    <property type="match status" value="1"/>
</dbReference>
<dbReference type="PANTHER" id="PTHR32212:SF460">
    <property type="entry name" value="RNI-LIKE SUPERFAMILY PROTEIN"/>
    <property type="match status" value="1"/>
</dbReference>
<dbReference type="InterPro" id="IPR053781">
    <property type="entry name" value="F-box_AtFBL13-like"/>
</dbReference>
<sequence length="67" mass="7867">MNEDRISELPEALLLHILSYVPTKDVIATSVLSKRWRSLWKMVPKLEFEFDMEHVSSEAVYRSLIFA</sequence>
<dbReference type="InterPro" id="IPR036047">
    <property type="entry name" value="F-box-like_dom_sf"/>
</dbReference>
<dbReference type="SMART" id="SM00256">
    <property type="entry name" value="FBOX"/>
    <property type="match status" value="1"/>
</dbReference>
<evidence type="ECO:0000313" key="3">
    <source>
        <dbReference type="Proteomes" id="UP000266723"/>
    </source>
</evidence>
<dbReference type="EMBL" id="QGKV02000649">
    <property type="protein sequence ID" value="KAF3582166.1"/>
    <property type="molecule type" value="Genomic_DNA"/>
</dbReference>
<dbReference type="Proteomes" id="UP000266723">
    <property type="component" value="Unassembled WGS sequence"/>
</dbReference>
<comment type="caution">
    <text evidence="2">The sequence shown here is derived from an EMBL/GenBank/DDBJ whole genome shotgun (WGS) entry which is preliminary data.</text>
</comment>
<organism evidence="2 3">
    <name type="scientific">Brassica cretica</name>
    <name type="common">Mustard</name>
    <dbReference type="NCBI Taxonomy" id="69181"/>
    <lineage>
        <taxon>Eukaryota</taxon>
        <taxon>Viridiplantae</taxon>
        <taxon>Streptophyta</taxon>
        <taxon>Embryophyta</taxon>
        <taxon>Tracheophyta</taxon>
        <taxon>Spermatophyta</taxon>
        <taxon>Magnoliopsida</taxon>
        <taxon>eudicotyledons</taxon>
        <taxon>Gunneridae</taxon>
        <taxon>Pentapetalae</taxon>
        <taxon>rosids</taxon>
        <taxon>malvids</taxon>
        <taxon>Brassicales</taxon>
        <taxon>Brassicaceae</taxon>
        <taxon>Brassiceae</taxon>
        <taxon>Brassica</taxon>
    </lineage>
</organism>
<reference evidence="2 3" key="1">
    <citation type="journal article" date="2020" name="BMC Genomics">
        <title>Intraspecific diversification of the crop wild relative Brassica cretica Lam. using demographic model selection.</title>
        <authorList>
            <person name="Kioukis A."/>
            <person name="Michalopoulou V.A."/>
            <person name="Briers L."/>
            <person name="Pirintsos S."/>
            <person name="Studholme D.J."/>
            <person name="Pavlidis P."/>
            <person name="Sarris P.F."/>
        </authorList>
    </citation>
    <scope>NUCLEOTIDE SEQUENCE [LARGE SCALE GENOMIC DNA]</scope>
    <source>
        <strain evidence="3">cv. PFS-1207/04</strain>
    </source>
</reference>
<keyword evidence="3" id="KW-1185">Reference proteome</keyword>